<evidence type="ECO:0000313" key="2">
    <source>
        <dbReference type="EMBL" id="VDP26501.1"/>
    </source>
</evidence>
<accession>A0A183JXQ5</accession>
<keyword evidence="3" id="KW-1185">Reference proteome</keyword>
<dbReference type="Proteomes" id="UP000279833">
    <property type="component" value="Unassembled WGS sequence"/>
</dbReference>
<proteinExistence type="predicted"/>
<evidence type="ECO:0000313" key="3">
    <source>
        <dbReference type="Proteomes" id="UP000279833"/>
    </source>
</evidence>
<reference evidence="4" key="1">
    <citation type="submission" date="2016-06" db="UniProtKB">
        <authorList>
            <consortium name="WormBaseParasite"/>
        </authorList>
    </citation>
    <scope>IDENTIFICATION</scope>
</reference>
<dbReference type="AlphaFoldDB" id="A0A183JXQ5"/>
<feature type="region of interest" description="Disordered" evidence="1">
    <location>
        <begin position="53"/>
        <end position="84"/>
    </location>
</feature>
<protein>
    <submittedName>
        <fullName evidence="2 4">Uncharacterized protein</fullName>
    </submittedName>
</protein>
<feature type="compositionally biased region" description="Basic residues" evidence="1">
    <location>
        <begin position="58"/>
        <end position="67"/>
    </location>
</feature>
<organism evidence="4">
    <name type="scientific">Schistosoma curassoni</name>
    <dbReference type="NCBI Taxonomy" id="6186"/>
    <lineage>
        <taxon>Eukaryota</taxon>
        <taxon>Metazoa</taxon>
        <taxon>Spiralia</taxon>
        <taxon>Lophotrochozoa</taxon>
        <taxon>Platyhelminthes</taxon>
        <taxon>Trematoda</taxon>
        <taxon>Digenea</taxon>
        <taxon>Strigeidida</taxon>
        <taxon>Schistosomatoidea</taxon>
        <taxon>Schistosomatidae</taxon>
        <taxon>Schistosoma</taxon>
    </lineage>
</organism>
<dbReference type="EMBL" id="UZAK01032367">
    <property type="protein sequence ID" value="VDP26501.1"/>
    <property type="molecule type" value="Genomic_DNA"/>
</dbReference>
<dbReference type="WBParaSite" id="SCUD_0000750301-mRNA-1">
    <property type="protein sequence ID" value="SCUD_0000750301-mRNA-1"/>
    <property type="gene ID" value="SCUD_0000750301"/>
</dbReference>
<evidence type="ECO:0000256" key="1">
    <source>
        <dbReference type="SAM" id="MobiDB-lite"/>
    </source>
</evidence>
<gene>
    <name evidence="2" type="ORF">SCUD_LOCUS7503</name>
</gene>
<reference evidence="2 3" key="2">
    <citation type="submission" date="2018-11" db="EMBL/GenBank/DDBJ databases">
        <authorList>
            <consortium name="Pathogen Informatics"/>
        </authorList>
    </citation>
    <scope>NUCLEOTIDE SEQUENCE [LARGE SCALE GENOMIC DNA]</scope>
    <source>
        <strain evidence="2">Dakar</strain>
        <strain evidence="3">Dakar, Senegal</strain>
    </source>
</reference>
<evidence type="ECO:0000313" key="4">
    <source>
        <dbReference type="WBParaSite" id="SCUD_0000750301-mRNA-1"/>
    </source>
</evidence>
<sequence length="84" mass="10184">MSQLKLDHHRKPGSTGWPFRPGMRTPQLLSSCLELNSGWQRIVDNRLGDYSRFESRDNHHHHHHRPQRQQQQQQQHRCRHHCHS</sequence>
<feature type="region of interest" description="Disordered" evidence="1">
    <location>
        <begin position="1"/>
        <end position="23"/>
    </location>
</feature>
<name>A0A183JXQ5_9TREM</name>